<comment type="caution">
    <text evidence="3">The sequence shown here is derived from an EMBL/GenBank/DDBJ whole genome shotgun (WGS) entry which is preliminary data.</text>
</comment>
<evidence type="ECO:0000256" key="2">
    <source>
        <dbReference type="SAM" id="SignalP"/>
    </source>
</evidence>
<keyword evidence="2" id="KW-0732">Signal</keyword>
<feature type="region of interest" description="Disordered" evidence="1">
    <location>
        <begin position="29"/>
        <end position="48"/>
    </location>
</feature>
<accession>A0ABW3S3M8</accession>
<organism evidence="3 4">
    <name type="scientific">Paenibacillus puldeungensis</name>
    <dbReference type="NCBI Taxonomy" id="696536"/>
    <lineage>
        <taxon>Bacteria</taxon>
        <taxon>Bacillati</taxon>
        <taxon>Bacillota</taxon>
        <taxon>Bacilli</taxon>
        <taxon>Bacillales</taxon>
        <taxon>Paenibacillaceae</taxon>
        <taxon>Paenibacillus</taxon>
    </lineage>
</organism>
<feature type="chain" id="PRO_5046558243" description="LysM domain-containing protein" evidence="2">
    <location>
        <begin position="31"/>
        <end position="260"/>
    </location>
</feature>
<dbReference type="RefSeq" id="WP_379321281.1">
    <property type="nucleotide sequence ID" value="NZ_JBHTLM010000021.1"/>
</dbReference>
<proteinExistence type="predicted"/>
<dbReference type="Proteomes" id="UP001597262">
    <property type="component" value="Unassembled WGS sequence"/>
</dbReference>
<evidence type="ECO:0008006" key="5">
    <source>
        <dbReference type="Google" id="ProtNLM"/>
    </source>
</evidence>
<keyword evidence="4" id="KW-1185">Reference proteome</keyword>
<protein>
    <recommendedName>
        <fullName evidence="5">LysM domain-containing protein</fullName>
    </recommendedName>
</protein>
<feature type="compositionally biased region" description="Low complexity" evidence="1">
    <location>
        <begin position="29"/>
        <end position="41"/>
    </location>
</feature>
<name>A0ABW3S3M8_9BACL</name>
<evidence type="ECO:0000313" key="4">
    <source>
        <dbReference type="Proteomes" id="UP001597262"/>
    </source>
</evidence>
<evidence type="ECO:0000256" key="1">
    <source>
        <dbReference type="SAM" id="MobiDB-lite"/>
    </source>
</evidence>
<dbReference type="EMBL" id="JBHTLM010000021">
    <property type="protein sequence ID" value="MFD1178842.1"/>
    <property type="molecule type" value="Genomic_DNA"/>
</dbReference>
<feature type="signal peptide" evidence="2">
    <location>
        <begin position="1"/>
        <end position="30"/>
    </location>
</feature>
<gene>
    <name evidence="3" type="ORF">ACFQ3W_21425</name>
</gene>
<evidence type="ECO:0000313" key="3">
    <source>
        <dbReference type="EMBL" id="MFD1178842.1"/>
    </source>
</evidence>
<sequence length="260" mass="27779">MKKTKILMAGSIAAAMLLVGGALPVPNAGAASASDATSGSSQVHSNVKPGDGKFGRFGFRGLEDQLLQYLKLDETTFKEKIKMKTLAEIAQEQNITREDLKAQLVKWMESNAATKTNKQGQTKTIDYATIAEKWLDAKGAFTGKGDMGNGMGAHHGIGFMHGSSEELAAALGLTTDKLQEAMKSGKTLASIAAEQNVDVTTIINLLVEKEKEQLATCLKDGKITQTEYDSRLADVTDRVTKMVNGQLPDKSGFGHRGSSI</sequence>
<reference evidence="4" key="1">
    <citation type="journal article" date="2019" name="Int. J. Syst. Evol. Microbiol.">
        <title>The Global Catalogue of Microorganisms (GCM) 10K type strain sequencing project: providing services to taxonomists for standard genome sequencing and annotation.</title>
        <authorList>
            <consortium name="The Broad Institute Genomics Platform"/>
            <consortium name="The Broad Institute Genome Sequencing Center for Infectious Disease"/>
            <person name="Wu L."/>
            <person name="Ma J."/>
        </authorList>
    </citation>
    <scope>NUCLEOTIDE SEQUENCE [LARGE SCALE GENOMIC DNA]</scope>
    <source>
        <strain evidence="4">CCUG 59189</strain>
    </source>
</reference>